<evidence type="ECO:0000313" key="1">
    <source>
        <dbReference type="EMBL" id="RKU42558.1"/>
    </source>
</evidence>
<evidence type="ECO:0000313" key="2">
    <source>
        <dbReference type="Proteomes" id="UP000275385"/>
    </source>
</evidence>
<dbReference type="Proteomes" id="UP000275385">
    <property type="component" value="Unassembled WGS sequence"/>
</dbReference>
<dbReference type="AlphaFoldDB" id="A0A420Y3V7"/>
<reference evidence="1 2" key="1">
    <citation type="submission" date="2018-08" db="EMBL/GenBank/DDBJ databases">
        <title>Draft genome of the lignicolous fungus Coniochaeta pulveracea.</title>
        <authorList>
            <person name="Borstlap C.J."/>
            <person name="De Witt R.N."/>
            <person name="Botha A."/>
            <person name="Volschenk H."/>
        </authorList>
    </citation>
    <scope>NUCLEOTIDE SEQUENCE [LARGE SCALE GENOMIC DNA]</scope>
    <source>
        <strain evidence="1 2">CAB683</strain>
    </source>
</reference>
<organism evidence="1 2">
    <name type="scientific">Coniochaeta pulveracea</name>
    <dbReference type="NCBI Taxonomy" id="177199"/>
    <lineage>
        <taxon>Eukaryota</taxon>
        <taxon>Fungi</taxon>
        <taxon>Dikarya</taxon>
        <taxon>Ascomycota</taxon>
        <taxon>Pezizomycotina</taxon>
        <taxon>Sordariomycetes</taxon>
        <taxon>Sordariomycetidae</taxon>
        <taxon>Coniochaetales</taxon>
        <taxon>Coniochaetaceae</taxon>
        <taxon>Coniochaeta</taxon>
    </lineage>
</organism>
<keyword evidence="2" id="KW-1185">Reference proteome</keyword>
<sequence>MYTLSLGFRPGGFWQALLRGSANLSITNRFWRSNWISTCQRRDTKKYQGIPRLPQHRLERPDDMDTWTAVKLLGQIHSSHRLGPSYLGFLPHATSVICIRYCCRGSSMTPFSLL</sequence>
<accession>A0A420Y3V7</accession>
<gene>
    <name evidence="1" type="ORF">DL546_009922</name>
</gene>
<proteinExistence type="predicted"/>
<name>A0A420Y3V7_9PEZI</name>
<dbReference type="EMBL" id="QVQW01000054">
    <property type="protein sequence ID" value="RKU42558.1"/>
    <property type="molecule type" value="Genomic_DNA"/>
</dbReference>
<protein>
    <submittedName>
        <fullName evidence="1">Uncharacterized protein</fullName>
    </submittedName>
</protein>
<comment type="caution">
    <text evidence="1">The sequence shown here is derived from an EMBL/GenBank/DDBJ whole genome shotgun (WGS) entry which is preliminary data.</text>
</comment>